<dbReference type="CDD" id="cd03109">
    <property type="entry name" value="DTBS"/>
    <property type="match status" value="1"/>
</dbReference>
<dbReference type="EMBL" id="JAYGGQ010000010">
    <property type="protein sequence ID" value="MEA5455823.1"/>
    <property type="molecule type" value="Genomic_DNA"/>
</dbReference>
<evidence type="ECO:0000313" key="2">
    <source>
        <dbReference type="EMBL" id="MEA5455823.1"/>
    </source>
</evidence>
<keyword evidence="1" id="KW-0547">Nucleotide-binding</keyword>
<feature type="binding site" evidence="1">
    <location>
        <position position="44"/>
    </location>
    <ligand>
        <name>substrate</name>
    </ligand>
</feature>
<dbReference type="HAMAP" id="MF_00336">
    <property type="entry name" value="BioD"/>
    <property type="match status" value="1"/>
</dbReference>
<comment type="catalytic activity">
    <reaction evidence="1">
        <text>(7R,8S)-7,8-diammoniononanoate + CO2 + ATP = (4R,5S)-dethiobiotin + ADP + phosphate + 3 H(+)</text>
        <dbReference type="Rhea" id="RHEA:15805"/>
        <dbReference type="ChEBI" id="CHEBI:15378"/>
        <dbReference type="ChEBI" id="CHEBI:16526"/>
        <dbReference type="ChEBI" id="CHEBI:30616"/>
        <dbReference type="ChEBI" id="CHEBI:43474"/>
        <dbReference type="ChEBI" id="CHEBI:149469"/>
        <dbReference type="ChEBI" id="CHEBI:149473"/>
        <dbReference type="ChEBI" id="CHEBI:456216"/>
        <dbReference type="EC" id="6.3.3.3"/>
    </reaction>
</comment>
<dbReference type="RefSeq" id="WP_323279708.1">
    <property type="nucleotide sequence ID" value="NZ_JAYGGQ010000010.1"/>
</dbReference>
<keyword evidence="1" id="KW-0093">Biotin biosynthesis</keyword>
<comment type="function">
    <text evidence="1">Catalyzes a mechanistically unusual reaction, the ATP-dependent insertion of CO2 between the N7 and N8 nitrogen atoms of 7,8-diaminopelargonic acid (DAPA, also called 7,8-diammoniononanoate) to form a ureido ring.</text>
</comment>
<keyword evidence="3" id="KW-1185">Reference proteome</keyword>
<keyword evidence="1 2" id="KW-0436">Ligase</keyword>
<dbReference type="PANTHER" id="PTHR43210">
    <property type="entry name" value="DETHIOBIOTIN SYNTHETASE"/>
    <property type="match status" value="1"/>
</dbReference>
<reference evidence="2 3" key="1">
    <citation type="submission" date="2023-12" db="EMBL/GenBank/DDBJ databases">
        <title>Sinomonas terricola sp. nov, isolated from litchi orchard soil in Guangdong, PR China.</title>
        <authorList>
            <person name="Jiaxin W."/>
            <person name="Yang Z."/>
            <person name="Honghui Z."/>
        </authorList>
    </citation>
    <scope>NUCLEOTIDE SEQUENCE [LARGE SCALE GENOMIC DNA]</scope>
    <source>
        <strain evidence="2 3">JGH33</strain>
    </source>
</reference>
<comment type="similarity">
    <text evidence="1">Belongs to the dethiobiotin synthetase family.</text>
</comment>
<feature type="binding site" evidence="1">
    <location>
        <position position="19"/>
    </location>
    <ligand>
        <name>Mg(2+)</name>
        <dbReference type="ChEBI" id="CHEBI:18420"/>
    </ligand>
</feature>
<feature type="binding site" evidence="1">
    <location>
        <position position="111"/>
    </location>
    <ligand>
        <name>Mg(2+)</name>
        <dbReference type="ChEBI" id="CHEBI:18420"/>
    </ligand>
</feature>
<dbReference type="PANTHER" id="PTHR43210:SF5">
    <property type="entry name" value="DETHIOBIOTIN SYNTHETASE"/>
    <property type="match status" value="1"/>
</dbReference>
<comment type="caution">
    <text evidence="2">The sequence shown here is derived from an EMBL/GenBank/DDBJ whole genome shotgun (WGS) entry which is preliminary data.</text>
</comment>
<dbReference type="GO" id="GO:0004141">
    <property type="term" value="F:dethiobiotin synthase activity"/>
    <property type="evidence" value="ECO:0007669"/>
    <property type="project" value="UniProtKB-EC"/>
</dbReference>
<dbReference type="InterPro" id="IPR027417">
    <property type="entry name" value="P-loop_NTPase"/>
</dbReference>
<comment type="subcellular location">
    <subcellularLocation>
        <location evidence="1">Cytoplasm</location>
    </subcellularLocation>
</comment>
<dbReference type="Pfam" id="PF13500">
    <property type="entry name" value="AAA_26"/>
    <property type="match status" value="1"/>
</dbReference>
<protein>
    <recommendedName>
        <fullName evidence="1">ATP-dependent dethiobiotin synthetase BioD</fullName>
        <ecNumber evidence="1">6.3.3.3</ecNumber>
    </recommendedName>
    <alternativeName>
        <fullName evidence="1">DTB synthetase</fullName>
        <shortName evidence="1">DTBS</shortName>
    </alternativeName>
    <alternativeName>
        <fullName evidence="1">Dethiobiotin synthase</fullName>
    </alternativeName>
</protein>
<sequence>MRLPRIVLVTGTDTGVGKTATTAALAVVLRRRGVSVAVYKPVQTGGAYGDSDIAEIARLAGDVTARVGAVLREPLAPRAAAALDRVGLPPMAEHVETIAGLAAQHDHVIVEGAGGLLVELDDDGGTLATLAPAVTARGLSVGVVVVTRAALGTLNHTALTLEALRGRAIDVVGVVVGSVPAVPGTAERSNLEAFAAGEVALVGALPEGAPSLPPAQFREAASPWLAGLLPREAEVLSSGDGLRGGLA</sequence>
<dbReference type="Proteomes" id="UP001304769">
    <property type="component" value="Unassembled WGS sequence"/>
</dbReference>
<evidence type="ECO:0000313" key="3">
    <source>
        <dbReference type="Proteomes" id="UP001304769"/>
    </source>
</evidence>
<gene>
    <name evidence="1 2" type="primary">bioD</name>
    <name evidence="2" type="ORF">SPF06_13895</name>
</gene>
<dbReference type="NCBIfam" id="TIGR00347">
    <property type="entry name" value="bioD"/>
    <property type="match status" value="1"/>
</dbReference>
<organism evidence="2 3">
    <name type="scientific">Sinomonas terricola</name>
    <dbReference type="NCBI Taxonomy" id="3110330"/>
    <lineage>
        <taxon>Bacteria</taxon>
        <taxon>Bacillati</taxon>
        <taxon>Actinomycetota</taxon>
        <taxon>Actinomycetes</taxon>
        <taxon>Micrococcales</taxon>
        <taxon>Micrococcaceae</taxon>
        <taxon>Sinomonas</taxon>
    </lineage>
</organism>
<keyword evidence="1" id="KW-0067">ATP-binding</keyword>
<dbReference type="SUPFAM" id="SSF52540">
    <property type="entry name" value="P-loop containing nucleoside triphosphate hydrolases"/>
    <property type="match status" value="1"/>
</dbReference>
<keyword evidence="1" id="KW-0460">Magnesium</keyword>
<feature type="active site" evidence="1">
    <location>
        <position position="40"/>
    </location>
</feature>
<comment type="subunit">
    <text evidence="1">Homodimer.</text>
</comment>
<feature type="binding site" evidence="1">
    <location>
        <begin position="177"/>
        <end position="178"/>
    </location>
    <ligand>
        <name>ATP</name>
        <dbReference type="ChEBI" id="CHEBI:30616"/>
    </ligand>
</feature>
<comment type="pathway">
    <text evidence="1">Cofactor biosynthesis; biotin biosynthesis; biotin from 7,8-diaminononanoate: step 1/2.</text>
</comment>
<keyword evidence="1" id="KW-0963">Cytoplasm</keyword>
<feature type="binding site" evidence="1">
    <location>
        <position position="52"/>
    </location>
    <ligand>
        <name>ATP</name>
        <dbReference type="ChEBI" id="CHEBI:30616"/>
    </ligand>
</feature>
<dbReference type="InterPro" id="IPR004472">
    <property type="entry name" value="DTB_synth_BioD"/>
</dbReference>
<dbReference type="EC" id="6.3.3.3" evidence="1"/>
<feature type="binding site" evidence="1">
    <location>
        <position position="52"/>
    </location>
    <ligand>
        <name>Mg(2+)</name>
        <dbReference type="ChEBI" id="CHEBI:18420"/>
    </ligand>
</feature>
<keyword evidence="1" id="KW-0479">Metal-binding</keyword>
<accession>A0ABU5T804</accession>
<evidence type="ECO:0000256" key="1">
    <source>
        <dbReference type="HAMAP-Rule" id="MF_00336"/>
    </source>
</evidence>
<comment type="caution">
    <text evidence="1">Lacks conserved residue(s) required for the propagation of feature annotation.</text>
</comment>
<name>A0ABU5T804_9MICC</name>
<comment type="cofactor">
    <cofactor evidence="1">
        <name>Mg(2+)</name>
        <dbReference type="ChEBI" id="CHEBI:18420"/>
    </cofactor>
</comment>
<feature type="binding site" evidence="1">
    <location>
        <begin position="111"/>
        <end position="114"/>
    </location>
    <ligand>
        <name>ATP</name>
        <dbReference type="ChEBI" id="CHEBI:30616"/>
    </ligand>
</feature>
<dbReference type="Gene3D" id="3.40.50.300">
    <property type="entry name" value="P-loop containing nucleotide triphosphate hydrolases"/>
    <property type="match status" value="1"/>
</dbReference>
<proteinExistence type="inferred from homology"/>